<organism evidence="7 8">
    <name type="scientific">Ambispora gerdemannii</name>
    <dbReference type="NCBI Taxonomy" id="144530"/>
    <lineage>
        <taxon>Eukaryota</taxon>
        <taxon>Fungi</taxon>
        <taxon>Fungi incertae sedis</taxon>
        <taxon>Mucoromycota</taxon>
        <taxon>Glomeromycotina</taxon>
        <taxon>Glomeromycetes</taxon>
        <taxon>Archaeosporales</taxon>
        <taxon>Ambisporaceae</taxon>
        <taxon>Ambispora</taxon>
    </lineage>
</organism>
<dbReference type="GO" id="GO:0051500">
    <property type="term" value="F:D-tyrosyl-tRNA(Tyr) deacylase activity"/>
    <property type="evidence" value="ECO:0007669"/>
    <property type="project" value="TreeGrafter"/>
</dbReference>
<evidence type="ECO:0000256" key="1">
    <source>
        <dbReference type="ARBA" id="ARBA00009673"/>
    </source>
</evidence>
<comment type="similarity">
    <text evidence="1">Belongs to the DTD family.</text>
</comment>
<name>A0A9N8WRE2_9GLOM</name>
<evidence type="ECO:0000256" key="3">
    <source>
        <dbReference type="ARBA" id="ARBA00020007"/>
    </source>
</evidence>
<accession>A0A9N8WRE2</accession>
<dbReference type="EC" id="3.1.1.96" evidence="2"/>
<dbReference type="OrthoDB" id="275783at2759"/>
<dbReference type="PANTHER" id="PTHR10472:SF5">
    <property type="entry name" value="D-AMINOACYL-TRNA DEACYLASE 1"/>
    <property type="match status" value="1"/>
</dbReference>
<evidence type="ECO:0000313" key="7">
    <source>
        <dbReference type="EMBL" id="CAG8494097.1"/>
    </source>
</evidence>
<comment type="caution">
    <text evidence="7">The sequence shown here is derived from an EMBL/GenBank/DDBJ whole genome shotgun (WGS) entry which is preliminary data.</text>
</comment>
<dbReference type="AlphaFoldDB" id="A0A9N8WRE2"/>
<dbReference type="Proteomes" id="UP000789831">
    <property type="component" value="Unassembled WGS sequence"/>
</dbReference>
<comment type="catalytic activity">
    <reaction evidence="6">
        <text>a D-aminoacyl-tRNA + H2O = a tRNA + a D-alpha-amino acid + H(+)</text>
        <dbReference type="Rhea" id="RHEA:13953"/>
        <dbReference type="Rhea" id="RHEA-COMP:10123"/>
        <dbReference type="Rhea" id="RHEA-COMP:10124"/>
        <dbReference type="ChEBI" id="CHEBI:15377"/>
        <dbReference type="ChEBI" id="CHEBI:15378"/>
        <dbReference type="ChEBI" id="CHEBI:59871"/>
        <dbReference type="ChEBI" id="CHEBI:78442"/>
        <dbReference type="ChEBI" id="CHEBI:79333"/>
        <dbReference type="EC" id="3.1.1.96"/>
    </reaction>
</comment>
<evidence type="ECO:0000256" key="2">
    <source>
        <dbReference type="ARBA" id="ARBA00013056"/>
    </source>
</evidence>
<dbReference type="Pfam" id="PF02580">
    <property type="entry name" value="Tyr_Deacylase"/>
    <property type="match status" value="1"/>
</dbReference>
<gene>
    <name evidence="7" type="ORF">AGERDE_LOCUS3906</name>
</gene>
<comment type="catalytic activity">
    <reaction evidence="5">
        <text>glycyl-tRNA(Ala) + H2O = tRNA(Ala) + glycine + H(+)</text>
        <dbReference type="Rhea" id="RHEA:53744"/>
        <dbReference type="Rhea" id="RHEA-COMP:9657"/>
        <dbReference type="Rhea" id="RHEA-COMP:13640"/>
        <dbReference type="ChEBI" id="CHEBI:15377"/>
        <dbReference type="ChEBI" id="CHEBI:15378"/>
        <dbReference type="ChEBI" id="CHEBI:57305"/>
        <dbReference type="ChEBI" id="CHEBI:78442"/>
        <dbReference type="ChEBI" id="CHEBI:78522"/>
        <dbReference type="EC" id="3.1.1.96"/>
    </reaction>
</comment>
<keyword evidence="8" id="KW-1185">Reference proteome</keyword>
<evidence type="ECO:0000313" key="8">
    <source>
        <dbReference type="Proteomes" id="UP000789831"/>
    </source>
</evidence>
<dbReference type="SUPFAM" id="SSF69500">
    <property type="entry name" value="DTD-like"/>
    <property type="match status" value="1"/>
</dbReference>
<evidence type="ECO:0000256" key="4">
    <source>
        <dbReference type="ARBA" id="ARBA00032747"/>
    </source>
</evidence>
<protein>
    <recommendedName>
        <fullName evidence="3">D-aminoacyl-tRNA deacylase</fullName>
        <ecNumber evidence="2">3.1.1.96</ecNumber>
    </recommendedName>
    <alternativeName>
        <fullName evidence="4">Gly-tRNA(Ala) deacylase</fullName>
    </alternativeName>
</protein>
<evidence type="ECO:0000256" key="5">
    <source>
        <dbReference type="ARBA" id="ARBA00047676"/>
    </source>
</evidence>
<sequence>MKSESSKEMYTTFLNRLKQVYVEDRVKDGVFGAMMKVNIVNEGPVTLELDSRKFTYTNNTSTTSDK</sequence>
<dbReference type="InterPro" id="IPR003732">
    <property type="entry name" value="Daa-tRNA_deacyls_DTD"/>
</dbReference>
<dbReference type="InterPro" id="IPR023509">
    <property type="entry name" value="DTD-like_sf"/>
</dbReference>
<dbReference type="PANTHER" id="PTHR10472">
    <property type="entry name" value="D-TYROSYL-TRNA TYR DEACYLASE"/>
    <property type="match status" value="1"/>
</dbReference>
<dbReference type="GO" id="GO:0005737">
    <property type="term" value="C:cytoplasm"/>
    <property type="evidence" value="ECO:0007669"/>
    <property type="project" value="InterPro"/>
</dbReference>
<dbReference type="Gene3D" id="3.50.80.10">
    <property type="entry name" value="D-tyrosyl-tRNA(Tyr) deacylase"/>
    <property type="match status" value="1"/>
</dbReference>
<proteinExistence type="inferred from homology"/>
<dbReference type="EMBL" id="CAJVPL010000413">
    <property type="protein sequence ID" value="CAG8494097.1"/>
    <property type="molecule type" value="Genomic_DNA"/>
</dbReference>
<reference evidence="7" key="1">
    <citation type="submission" date="2021-06" db="EMBL/GenBank/DDBJ databases">
        <authorList>
            <person name="Kallberg Y."/>
            <person name="Tangrot J."/>
            <person name="Rosling A."/>
        </authorList>
    </citation>
    <scope>NUCLEOTIDE SEQUENCE</scope>
    <source>
        <strain evidence="7">MT106</strain>
    </source>
</reference>
<evidence type="ECO:0000256" key="6">
    <source>
        <dbReference type="ARBA" id="ARBA00048018"/>
    </source>
</evidence>